<gene>
    <name evidence="7" type="ORF">CDEB00056_LOCUS5508</name>
</gene>
<evidence type="ECO:0000313" key="7">
    <source>
        <dbReference type="EMBL" id="CAE0460667.1"/>
    </source>
</evidence>
<sequence length="799" mass="91295">MNCQVCQIPFECNPSSQHIPCVGSCGHVVCRSCISPKCPRCHKDSFSPNAPIINHGMVEFMLARDLDSINNSIKIESGEGKDSTEDDNFERIGSEEEKIDCSDVMTIDSFRDDDMNELNSLAAGMEKLSDVEFIHTGEEMDSDEGDKHKKIDSQERKIERRFRFTIEDSNDDPCSDDLSSDNPCSDDPRDDSSYNCSDDSSDDELDDRIETVKVVRQMARSSSIRGASNRNIHTKQQIKRDNASTNLYEADRQYAHVEEESRSVKLNKVTKDILTIDDSSDDELDKMLEPFAAKVSRHQMARSSSNRGASDENTPKKQQVKRDNASTNLYEGYAHVEEESRSYQRDEYKKDTKDILTIDDSSYEEMREPFAAKVDEVARSRSHRGVADEASCHMKNAKRDIALITPDVADEQHEYFQESRSYQKDRHEKGAKHILTIDDSSDDEAMEPLRPDGGNQTSRSRSNKGVGDNNARTKQHKKQVIVSPAPEVTGGQQGRLEKVRSYVKDEHEEINSRENMIDINDRLTMDSSNEEIDEIMGPLTARVDDQMSHRNSCSAITIAETQNRSYRLPTPAPHWYGEYSPTRSVYRVSQHSKDAESDKIAGGKYGERPAEWSVENGWITIMARSVPNDVKSNEIKKYLCKTEVDVIKKACEKELFWEKMKKKISVIKRYINTDRKFVQMSAGDIIALRVPGPAKKGIHFFGIVESDDLHVWTHEQLLDQGWPCNHILTGSPWWRDRRVMLRKVKWYRWGYTRELPGSEKVCRWLCENMPLWLIENPKGALNVLSGFEFINCTNSVDDL</sequence>
<feature type="region of interest" description="Disordered" evidence="5">
    <location>
        <begin position="168"/>
        <end position="205"/>
    </location>
</feature>
<accession>A0A7S3V732</accession>
<name>A0A7S3V732_9STRA</name>
<feature type="compositionally biased region" description="Acidic residues" evidence="5">
    <location>
        <begin position="168"/>
        <end position="179"/>
    </location>
</feature>
<reference evidence="7" key="1">
    <citation type="submission" date="2021-01" db="EMBL/GenBank/DDBJ databases">
        <authorList>
            <person name="Corre E."/>
            <person name="Pelletier E."/>
            <person name="Niang G."/>
            <person name="Scheremetjew M."/>
            <person name="Finn R."/>
            <person name="Kale V."/>
            <person name="Holt S."/>
            <person name="Cochrane G."/>
            <person name="Meng A."/>
            <person name="Brown T."/>
            <person name="Cohen L."/>
        </authorList>
    </citation>
    <scope>NUCLEOTIDE SEQUENCE</scope>
    <source>
        <strain evidence="7">MM31A-1</strain>
    </source>
</reference>
<evidence type="ECO:0000256" key="1">
    <source>
        <dbReference type="ARBA" id="ARBA00022723"/>
    </source>
</evidence>
<dbReference type="InterPro" id="IPR001841">
    <property type="entry name" value="Znf_RING"/>
</dbReference>
<keyword evidence="1" id="KW-0479">Metal-binding</keyword>
<dbReference type="GO" id="GO:0008270">
    <property type="term" value="F:zinc ion binding"/>
    <property type="evidence" value="ECO:0007669"/>
    <property type="project" value="UniProtKB-KW"/>
</dbReference>
<feature type="region of interest" description="Disordered" evidence="5">
    <location>
        <begin position="435"/>
        <end position="480"/>
    </location>
</feature>
<dbReference type="EMBL" id="HBIO01007368">
    <property type="protein sequence ID" value="CAE0460667.1"/>
    <property type="molecule type" value="Transcribed_RNA"/>
</dbReference>
<feature type="region of interest" description="Disordered" evidence="5">
    <location>
        <begin position="295"/>
        <end position="327"/>
    </location>
</feature>
<keyword evidence="2 4" id="KW-0863">Zinc-finger</keyword>
<evidence type="ECO:0000256" key="5">
    <source>
        <dbReference type="SAM" id="MobiDB-lite"/>
    </source>
</evidence>
<evidence type="ECO:0000256" key="4">
    <source>
        <dbReference type="PROSITE-ProRule" id="PRU00175"/>
    </source>
</evidence>
<proteinExistence type="predicted"/>
<evidence type="ECO:0000256" key="3">
    <source>
        <dbReference type="ARBA" id="ARBA00022833"/>
    </source>
</evidence>
<dbReference type="PROSITE" id="PS00518">
    <property type="entry name" value="ZF_RING_1"/>
    <property type="match status" value="1"/>
</dbReference>
<keyword evidence="3" id="KW-0862">Zinc</keyword>
<dbReference type="PROSITE" id="PS50089">
    <property type="entry name" value="ZF_RING_2"/>
    <property type="match status" value="1"/>
</dbReference>
<feature type="compositionally biased region" description="Polar residues" evidence="5">
    <location>
        <begin position="220"/>
        <end position="231"/>
    </location>
</feature>
<feature type="region of interest" description="Disordered" evidence="5">
    <location>
        <begin position="220"/>
        <end position="244"/>
    </location>
</feature>
<dbReference type="CDD" id="cd16449">
    <property type="entry name" value="RING-HC"/>
    <property type="match status" value="1"/>
</dbReference>
<feature type="domain" description="RING-type" evidence="6">
    <location>
        <begin position="3"/>
        <end position="42"/>
    </location>
</feature>
<protein>
    <recommendedName>
        <fullName evidence="6">RING-type domain-containing protein</fullName>
    </recommendedName>
</protein>
<evidence type="ECO:0000259" key="6">
    <source>
        <dbReference type="PROSITE" id="PS50089"/>
    </source>
</evidence>
<dbReference type="AlphaFoldDB" id="A0A7S3V732"/>
<feature type="compositionally biased region" description="Basic and acidic residues" evidence="5">
    <location>
        <begin position="309"/>
        <end position="324"/>
    </location>
</feature>
<evidence type="ECO:0000256" key="2">
    <source>
        <dbReference type="ARBA" id="ARBA00022771"/>
    </source>
</evidence>
<dbReference type="InterPro" id="IPR017907">
    <property type="entry name" value="Znf_RING_CS"/>
</dbReference>
<organism evidence="7">
    <name type="scientific">Chaetoceros debilis</name>
    <dbReference type="NCBI Taxonomy" id="122233"/>
    <lineage>
        <taxon>Eukaryota</taxon>
        <taxon>Sar</taxon>
        <taxon>Stramenopiles</taxon>
        <taxon>Ochrophyta</taxon>
        <taxon>Bacillariophyta</taxon>
        <taxon>Coscinodiscophyceae</taxon>
        <taxon>Chaetocerotophycidae</taxon>
        <taxon>Chaetocerotales</taxon>
        <taxon>Chaetocerotaceae</taxon>
        <taxon>Chaetoceros</taxon>
    </lineage>
</organism>